<evidence type="ECO:0000256" key="1">
    <source>
        <dbReference type="ARBA" id="ARBA00005995"/>
    </source>
</evidence>
<dbReference type="SUPFAM" id="SSF51905">
    <property type="entry name" value="FAD/NAD(P)-binding domain"/>
    <property type="match status" value="1"/>
</dbReference>
<dbReference type="EMBL" id="JAXQNN010000003">
    <property type="protein sequence ID" value="MDZ5712802.1"/>
    <property type="molecule type" value="Genomic_DNA"/>
</dbReference>
<comment type="similarity">
    <text evidence="1">Belongs to the flavin monoamine oxidase family.</text>
</comment>
<dbReference type="Gene3D" id="3.50.50.60">
    <property type="entry name" value="FAD/NAD(P)-binding domain"/>
    <property type="match status" value="2"/>
</dbReference>
<dbReference type="RefSeq" id="WP_322421782.1">
    <property type="nucleotide sequence ID" value="NZ_JAXQNN010000003.1"/>
</dbReference>
<proteinExistence type="inferred from homology"/>
<feature type="domain" description="Amine oxidase" evidence="2">
    <location>
        <begin position="110"/>
        <end position="355"/>
    </location>
</feature>
<reference evidence="3 4" key="1">
    <citation type="submission" date="2023-12" db="EMBL/GenBank/DDBJ databases">
        <title>Jeotgalibacillus haloalkaliphilus sp. nov., a novel salt-tolerant bacteria, isolated from the estuary of the Fenhe River into the Yellow River.</title>
        <authorList>
            <person name="Li Y."/>
        </authorList>
    </citation>
    <scope>NUCLEOTIDE SEQUENCE [LARGE SCALE GENOMIC DNA]</scope>
    <source>
        <strain evidence="3 4">HH7-29</strain>
    </source>
</reference>
<dbReference type="PANTHER" id="PTHR43563">
    <property type="entry name" value="AMINE OXIDASE"/>
    <property type="match status" value="1"/>
</dbReference>
<dbReference type="PANTHER" id="PTHR43563:SF1">
    <property type="entry name" value="AMINE OXIDASE [FLAVIN-CONTAINING] B"/>
    <property type="match status" value="1"/>
</dbReference>
<dbReference type="InterPro" id="IPR036188">
    <property type="entry name" value="FAD/NAD-bd_sf"/>
</dbReference>
<sequence>MNQPVLIVGAGLSGLYTASLLSDNGITCKVIESRDRIGGRVLSEEAAGSRFDLGPTWFWPEHEPAITALIKKLGLKTFTQHTKGELLFEQAADSPAQRHTLPAHAAERSERVEGGMQSLIEAVAKTLPAETVELNTTVTEIEMNQKNEVSVHAVNGDEEDVSYEAASVILALPPRLLKRISFSPELTGLSDLPTWMGGQAKIISIYDRPFWREKGLSGQAMSWIGPLQEIHDASPQKGPGALFGFFSLTAAQRLEIGEEKVKTLVKDQFERLYGREAGQPVALLYKDWATDTDTAADEDALPLTDFPQYQPQRPFDVKDPWHHTLFFAGTETSSGSGGHLEGAIRSAERVAASIIKLN</sequence>
<dbReference type="Pfam" id="PF01593">
    <property type="entry name" value="Amino_oxidase"/>
    <property type="match status" value="1"/>
</dbReference>
<dbReference type="SUPFAM" id="SSF54373">
    <property type="entry name" value="FAD-linked reductases, C-terminal domain"/>
    <property type="match status" value="1"/>
</dbReference>
<dbReference type="InterPro" id="IPR002937">
    <property type="entry name" value="Amino_oxidase"/>
</dbReference>
<gene>
    <name evidence="3" type="ORF">UFB30_11250</name>
</gene>
<evidence type="ECO:0000259" key="2">
    <source>
        <dbReference type="Pfam" id="PF01593"/>
    </source>
</evidence>
<dbReference type="Pfam" id="PF13450">
    <property type="entry name" value="NAD_binding_8"/>
    <property type="match status" value="1"/>
</dbReference>
<name>A0ABU5KNR9_9BACL</name>
<accession>A0ABU5KNR9</accession>
<comment type="caution">
    <text evidence="3">The sequence shown here is derived from an EMBL/GenBank/DDBJ whole genome shotgun (WGS) entry which is preliminary data.</text>
</comment>
<evidence type="ECO:0000313" key="4">
    <source>
        <dbReference type="Proteomes" id="UP001292084"/>
    </source>
</evidence>
<evidence type="ECO:0000313" key="3">
    <source>
        <dbReference type="EMBL" id="MDZ5712802.1"/>
    </source>
</evidence>
<organism evidence="3 4">
    <name type="scientific">Jeotgalibacillus haloalkalitolerans</name>
    <dbReference type="NCBI Taxonomy" id="3104292"/>
    <lineage>
        <taxon>Bacteria</taxon>
        <taxon>Bacillati</taxon>
        <taxon>Bacillota</taxon>
        <taxon>Bacilli</taxon>
        <taxon>Bacillales</taxon>
        <taxon>Caryophanaceae</taxon>
        <taxon>Jeotgalibacillus</taxon>
    </lineage>
</organism>
<dbReference type="Proteomes" id="UP001292084">
    <property type="component" value="Unassembled WGS sequence"/>
</dbReference>
<dbReference type="InterPro" id="IPR050703">
    <property type="entry name" value="Flavin_MAO"/>
</dbReference>
<keyword evidence="4" id="KW-1185">Reference proteome</keyword>
<protein>
    <submittedName>
        <fullName evidence="3">FAD-dependent oxidoreductase</fullName>
    </submittedName>
</protein>